<reference evidence="1 2" key="1">
    <citation type="journal article" date="2022" name="DNA Res.">
        <title>Chromosomal-level genome assembly of the orchid tree Bauhinia variegata (Leguminosae; Cercidoideae) supports the allotetraploid origin hypothesis of Bauhinia.</title>
        <authorList>
            <person name="Zhong Y."/>
            <person name="Chen Y."/>
            <person name="Zheng D."/>
            <person name="Pang J."/>
            <person name="Liu Y."/>
            <person name="Luo S."/>
            <person name="Meng S."/>
            <person name="Qian L."/>
            <person name="Wei D."/>
            <person name="Dai S."/>
            <person name="Zhou R."/>
        </authorList>
    </citation>
    <scope>NUCLEOTIDE SEQUENCE [LARGE SCALE GENOMIC DNA]</scope>
    <source>
        <strain evidence="1">BV-YZ2020</strain>
    </source>
</reference>
<protein>
    <submittedName>
        <fullName evidence="1">Uncharacterized protein</fullName>
    </submittedName>
</protein>
<sequence length="380" mass="42039">MAPFLSLGVWQQKKQLFLLLIASLWVIPHAVACYTSVFSFGDSLADTGNRYFSSDGASHSFFPPYGETYFGHPTGRSSNGRLIIDFISQALGIPFLKPYLGIKIGTVKDWSIEEGVNFAVAGATALDVDFLKEKDVLIRTNYSLKVQLHCFKEFLSYLFNHSSSSTRKFLGSSLFLVGEIGGNDYNHAFEEGKSIEEVHTFVPFVINTISSTISELIDLGAQTVLVPGNLPLGCNAIFLTLYESKNIEDYDAYGCLKWLNKFAEYHNEKLYSELVRLQELNPSVNIIYADYYNAALSLYHSPQQYGFIDLKACCGSGGPYNYNASAVCGEPGLAACDDPSQYISWDGVHLTEAAYEWIAKGLSDGTYTVPRISTLCVSQI</sequence>
<proteinExistence type="predicted"/>
<dbReference type="Proteomes" id="UP000828941">
    <property type="component" value="Chromosome 14"/>
</dbReference>
<evidence type="ECO:0000313" key="1">
    <source>
        <dbReference type="EMBL" id="KAI4296887.1"/>
    </source>
</evidence>
<accession>A0ACB9KIA3</accession>
<name>A0ACB9KIA3_BAUVA</name>
<keyword evidence="2" id="KW-1185">Reference proteome</keyword>
<comment type="caution">
    <text evidence="1">The sequence shown here is derived from an EMBL/GenBank/DDBJ whole genome shotgun (WGS) entry which is preliminary data.</text>
</comment>
<gene>
    <name evidence="1" type="ORF">L6164_036806</name>
</gene>
<organism evidence="1 2">
    <name type="scientific">Bauhinia variegata</name>
    <name type="common">Purple orchid tree</name>
    <name type="synonym">Phanera variegata</name>
    <dbReference type="NCBI Taxonomy" id="167791"/>
    <lineage>
        <taxon>Eukaryota</taxon>
        <taxon>Viridiplantae</taxon>
        <taxon>Streptophyta</taxon>
        <taxon>Embryophyta</taxon>
        <taxon>Tracheophyta</taxon>
        <taxon>Spermatophyta</taxon>
        <taxon>Magnoliopsida</taxon>
        <taxon>eudicotyledons</taxon>
        <taxon>Gunneridae</taxon>
        <taxon>Pentapetalae</taxon>
        <taxon>rosids</taxon>
        <taxon>fabids</taxon>
        <taxon>Fabales</taxon>
        <taxon>Fabaceae</taxon>
        <taxon>Cercidoideae</taxon>
        <taxon>Cercideae</taxon>
        <taxon>Bauhiniinae</taxon>
        <taxon>Bauhinia</taxon>
    </lineage>
</organism>
<dbReference type="EMBL" id="CM039439">
    <property type="protein sequence ID" value="KAI4296887.1"/>
    <property type="molecule type" value="Genomic_DNA"/>
</dbReference>
<evidence type="ECO:0000313" key="2">
    <source>
        <dbReference type="Proteomes" id="UP000828941"/>
    </source>
</evidence>